<feature type="region of interest" description="Disordered" evidence="1">
    <location>
        <begin position="144"/>
        <end position="198"/>
    </location>
</feature>
<gene>
    <name evidence="2" type="ORF">CH63R_13051</name>
</gene>
<reference evidence="3" key="1">
    <citation type="journal article" date="2017" name="BMC Genomics">
        <title>Gapless genome assembly of Colletotrichum higginsianum reveals chromosome structure and association of transposable elements with secondary metabolite gene clusters.</title>
        <authorList>
            <person name="Dallery J.-F."/>
            <person name="Lapalu N."/>
            <person name="Zampounis A."/>
            <person name="Pigne S."/>
            <person name="Luyten I."/>
            <person name="Amselem J."/>
            <person name="Wittenberg A.H.J."/>
            <person name="Zhou S."/>
            <person name="de Queiroz M.V."/>
            <person name="Robin G.P."/>
            <person name="Auger A."/>
            <person name="Hainaut M."/>
            <person name="Henrissat B."/>
            <person name="Kim K.-T."/>
            <person name="Lee Y.-H."/>
            <person name="Lespinet O."/>
            <person name="Schwartz D.C."/>
            <person name="Thon M.R."/>
            <person name="O'Connell R.J."/>
        </authorList>
    </citation>
    <scope>NUCLEOTIDE SEQUENCE [LARGE SCALE GENOMIC DNA]</scope>
    <source>
        <strain evidence="3">IMI 349063</strain>
    </source>
</reference>
<evidence type="ECO:0000256" key="1">
    <source>
        <dbReference type="SAM" id="MobiDB-lite"/>
    </source>
</evidence>
<dbReference type="GeneID" id="28872132"/>
<dbReference type="VEuPathDB" id="FungiDB:CH63R_13051"/>
<dbReference type="KEGG" id="chig:CH63R_13051"/>
<feature type="region of interest" description="Disordered" evidence="1">
    <location>
        <begin position="57"/>
        <end position="80"/>
    </location>
</feature>
<dbReference type="RefSeq" id="XP_018152442.1">
    <property type="nucleotide sequence ID" value="XM_018308025.1"/>
</dbReference>
<feature type="compositionally biased region" description="Polar residues" evidence="1">
    <location>
        <begin position="57"/>
        <end position="76"/>
    </location>
</feature>
<evidence type="ECO:0000313" key="2">
    <source>
        <dbReference type="EMBL" id="OBR03924.1"/>
    </source>
</evidence>
<dbReference type="AlphaFoldDB" id="A0A1B7XW02"/>
<evidence type="ECO:0000313" key="3">
    <source>
        <dbReference type="Proteomes" id="UP000092177"/>
    </source>
</evidence>
<feature type="compositionally biased region" description="Basic residues" evidence="1">
    <location>
        <begin position="151"/>
        <end position="161"/>
    </location>
</feature>
<dbReference type="OrthoDB" id="4840622at2759"/>
<dbReference type="Proteomes" id="UP000092177">
    <property type="component" value="Chromosome 9"/>
</dbReference>
<organism evidence="2 3">
    <name type="scientific">Colletotrichum higginsianum (strain IMI 349063)</name>
    <name type="common">Crucifer anthracnose fungus</name>
    <dbReference type="NCBI Taxonomy" id="759273"/>
    <lineage>
        <taxon>Eukaryota</taxon>
        <taxon>Fungi</taxon>
        <taxon>Dikarya</taxon>
        <taxon>Ascomycota</taxon>
        <taxon>Pezizomycotina</taxon>
        <taxon>Sordariomycetes</taxon>
        <taxon>Hypocreomycetidae</taxon>
        <taxon>Glomerellales</taxon>
        <taxon>Glomerellaceae</taxon>
        <taxon>Colletotrichum</taxon>
        <taxon>Colletotrichum destructivum species complex</taxon>
    </lineage>
</organism>
<sequence>MSLRRNDSSRLPFSSTTFPKLRLGWLTPGHGRNFLSTYALFKDIKLAQRAVFRMNQQDHQPLQHSKSSTSSRQQPPIQAAYTPQEACDLLRKLQETTVAALRTSNNNTMSSNNPYGGGGSSKGTSPDDKNNAYDQYAIFDGLLPRIETRGQSKHSSKKSSGKKKEVKSSGQQYVPPTDSQDAGTDTGAGAGADGSKNS</sequence>
<accession>A0A1B7XW02</accession>
<proteinExistence type="predicted"/>
<protein>
    <submittedName>
        <fullName evidence="2">Uncharacterized protein</fullName>
    </submittedName>
</protein>
<dbReference type="EMBL" id="LTAN01000009">
    <property type="protein sequence ID" value="OBR03924.1"/>
    <property type="molecule type" value="Genomic_DNA"/>
</dbReference>
<keyword evidence="3" id="KW-1185">Reference proteome</keyword>
<feature type="region of interest" description="Disordered" evidence="1">
    <location>
        <begin position="102"/>
        <end position="132"/>
    </location>
</feature>
<comment type="caution">
    <text evidence="2">The sequence shown here is derived from an EMBL/GenBank/DDBJ whole genome shotgun (WGS) entry which is preliminary data.</text>
</comment>
<name>A0A1B7XW02_COLHI</name>
<feature type="compositionally biased region" description="Low complexity" evidence="1">
    <location>
        <begin position="103"/>
        <end position="114"/>
    </location>
</feature>